<dbReference type="SMART" id="SM00355">
    <property type="entry name" value="ZnF_C2H2"/>
    <property type="match status" value="8"/>
</dbReference>
<feature type="domain" description="C2H2-type" evidence="7">
    <location>
        <begin position="130"/>
        <end position="158"/>
    </location>
</feature>
<dbReference type="Proteomes" id="UP000440578">
    <property type="component" value="Unassembled WGS sequence"/>
</dbReference>
<feature type="compositionally biased region" description="Polar residues" evidence="6">
    <location>
        <begin position="28"/>
        <end position="37"/>
    </location>
</feature>
<comment type="caution">
    <text evidence="8">The sequence shown here is derived from an EMBL/GenBank/DDBJ whole genome shotgun (WGS) entry which is preliminary data.</text>
</comment>
<dbReference type="Pfam" id="PF00096">
    <property type="entry name" value="zf-C2H2"/>
    <property type="match status" value="6"/>
</dbReference>
<keyword evidence="3 5" id="KW-0863">Zinc-finger</keyword>
<evidence type="ECO:0000256" key="5">
    <source>
        <dbReference type="PROSITE-ProRule" id="PRU00042"/>
    </source>
</evidence>
<evidence type="ECO:0000313" key="8">
    <source>
        <dbReference type="EMBL" id="KAF0294867.1"/>
    </source>
</evidence>
<sequence>MFCLTVVSQGSAHVSFQADSEEPVAATSPGQHSAVSDSSEEDNVAADEDAAAAEEEDTAAEEAGDDPPAPGAVSCADCPGRRFSNAASLRRHRRKKHERHLSCPFCSRPVRESYLEMHILIKHSRTERGYLCTLCDRHYESAKYLKVHLRTVHSDGKQFQCTECGRLLANRGSLHAHMQRHARSLQCPLCGRRFGLRSQLETHQRRHTGERPFLCTNCGQAFISAERMRKHAHVHVAQPTCDTCGAVFSSRASLAAHQRTHSDQRPFACSACEKTFKRASHLSDHMASPPGPPVPPPPPAGLGHPPPPPPLQLHAGYVWS</sequence>
<dbReference type="OrthoDB" id="6077919at2759"/>
<dbReference type="InterPro" id="IPR013087">
    <property type="entry name" value="Znf_C2H2_type"/>
</dbReference>
<dbReference type="PANTHER" id="PTHR23226">
    <property type="entry name" value="ZINC FINGER AND SCAN DOMAIN-CONTAINING"/>
    <property type="match status" value="1"/>
</dbReference>
<dbReference type="SUPFAM" id="SSF57667">
    <property type="entry name" value="beta-beta-alpha zinc fingers"/>
    <property type="match status" value="3"/>
</dbReference>
<keyword evidence="4" id="KW-0862">Zinc</keyword>
<dbReference type="InterPro" id="IPR036236">
    <property type="entry name" value="Znf_C2H2_sf"/>
</dbReference>
<evidence type="ECO:0000259" key="7">
    <source>
        <dbReference type="PROSITE" id="PS50157"/>
    </source>
</evidence>
<protein>
    <submittedName>
        <fullName evidence="8">Zinc finger protein 316</fullName>
    </submittedName>
</protein>
<feature type="region of interest" description="Disordered" evidence="6">
    <location>
        <begin position="16"/>
        <end position="77"/>
    </location>
</feature>
<accession>A0A6A4VEP6</accession>
<feature type="compositionally biased region" description="Acidic residues" evidence="6">
    <location>
        <begin position="38"/>
        <end position="65"/>
    </location>
</feature>
<keyword evidence="1" id="KW-0479">Metal-binding</keyword>
<reference evidence="8 9" key="1">
    <citation type="submission" date="2019-07" db="EMBL/GenBank/DDBJ databases">
        <title>Draft genome assembly of a fouling barnacle, Amphibalanus amphitrite (Darwin, 1854): The first reference genome for Thecostraca.</title>
        <authorList>
            <person name="Kim W."/>
        </authorList>
    </citation>
    <scope>NUCLEOTIDE SEQUENCE [LARGE SCALE GENOMIC DNA]</scope>
    <source>
        <strain evidence="8">SNU_AA5</strain>
        <tissue evidence="8">Soma without cirri and trophi</tissue>
    </source>
</reference>
<dbReference type="EMBL" id="VIIS01001652">
    <property type="protein sequence ID" value="KAF0294867.1"/>
    <property type="molecule type" value="Genomic_DNA"/>
</dbReference>
<feature type="domain" description="C2H2-type" evidence="7">
    <location>
        <begin position="239"/>
        <end position="266"/>
    </location>
</feature>
<feature type="domain" description="C2H2-type" evidence="7">
    <location>
        <begin position="159"/>
        <end position="186"/>
    </location>
</feature>
<feature type="domain" description="C2H2-type" evidence="7">
    <location>
        <begin position="185"/>
        <end position="212"/>
    </location>
</feature>
<dbReference type="GO" id="GO:0000978">
    <property type="term" value="F:RNA polymerase II cis-regulatory region sequence-specific DNA binding"/>
    <property type="evidence" value="ECO:0007669"/>
    <property type="project" value="TreeGrafter"/>
</dbReference>
<feature type="domain" description="C2H2-type" evidence="7">
    <location>
        <begin position="267"/>
        <end position="286"/>
    </location>
</feature>
<feature type="domain" description="C2H2-type" evidence="7">
    <location>
        <begin position="213"/>
        <end position="240"/>
    </location>
</feature>
<evidence type="ECO:0000256" key="1">
    <source>
        <dbReference type="ARBA" id="ARBA00022723"/>
    </source>
</evidence>
<dbReference type="FunFam" id="3.30.160.60:FF:000688">
    <property type="entry name" value="zinc finger protein 197 isoform X1"/>
    <property type="match status" value="1"/>
</dbReference>
<keyword evidence="2" id="KW-0677">Repeat</keyword>
<dbReference type="PROSITE" id="PS00028">
    <property type="entry name" value="ZINC_FINGER_C2H2_1"/>
    <property type="match status" value="4"/>
</dbReference>
<dbReference type="PANTHER" id="PTHR23226:SF419">
    <property type="entry name" value="FI21258P1-RELATED"/>
    <property type="match status" value="1"/>
</dbReference>
<evidence type="ECO:0000256" key="2">
    <source>
        <dbReference type="ARBA" id="ARBA00022737"/>
    </source>
</evidence>
<gene>
    <name evidence="8" type="primary">Znf316</name>
    <name evidence="8" type="ORF">FJT64_007502</name>
</gene>
<evidence type="ECO:0000256" key="6">
    <source>
        <dbReference type="SAM" id="MobiDB-lite"/>
    </source>
</evidence>
<dbReference type="FunFam" id="3.30.160.60:FF:002343">
    <property type="entry name" value="Zinc finger protein 33A"/>
    <property type="match status" value="1"/>
</dbReference>
<evidence type="ECO:0000313" key="9">
    <source>
        <dbReference type="Proteomes" id="UP000440578"/>
    </source>
</evidence>
<feature type="compositionally biased region" description="Pro residues" evidence="6">
    <location>
        <begin position="289"/>
        <end position="311"/>
    </location>
</feature>
<dbReference type="Gene3D" id="3.30.160.60">
    <property type="entry name" value="Classic Zinc Finger"/>
    <property type="match status" value="6"/>
</dbReference>
<evidence type="ECO:0000256" key="4">
    <source>
        <dbReference type="ARBA" id="ARBA00022833"/>
    </source>
</evidence>
<dbReference type="GO" id="GO:0000981">
    <property type="term" value="F:DNA-binding transcription factor activity, RNA polymerase II-specific"/>
    <property type="evidence" value="ECO:0007669"/>
    <property type="project" value="TreeGrafter"/>
</dbReference>
<dbReference type="PROSITE" id="PS50157">
    <property type="entry name" value="ZINC_FINGER_C2H2_2"/>
    <property type="match status" value="6"/>
</dbReference>
<proteinExistence type="predicted"/>
<name>A0A6A4VEP6_AMPAM</name>
<dbReference type="AlphaFoldDB" id="A0A6A4VEP6"/>
<keyword evidence="9" id="KW-1185">Reference proteome</keyword>
<dbReference type="GO" id="GO:0008270">
    <property type="term" value="F:zinc ion binding"/>
    <property type="evidence" value="ECO:0007669"/>
    <property type="project" value="UniProtKB-KW"/>
</dbReference>
<evidence type="ECO:0000256" key="3">
    <source>
        <dbReference type="ARBA" id="ARBA00022771"/>
    </source>
</evidence>
<feature type="region of interest" description="Disordered" evidence="6">
    <location>
        <begin position="280"/>
        <end position="320"/>
    </location>
</feature>
<organism evidence="8 9">
    <name type="scientific">Amphibalanus amphitrite</name>
    <name type="common">Striped barnacle</name>
    <name type="synonym">Balanus amphitrite</name>
    <dbReference type="NCBI Taxonomy" id="1232801"/>
    <lineage>
        <taxon>Eukaryota</taxon>
        <taxon>Metazoa</taxon>
        <taxon>Ecdysozoa</taxon>
        <taxon>Arthropoda</taxon>
        <taxon>Crustacea</taxon>
        <taxon>Multicrustacea</taxon>
        <taxon>Cirripedia</taxon>
        <taxon>Thoracica</taxon>
        <taxon>Thoracicalcarea</taxon>
        <taxon>Balanomorpha</taxon>
        <taxon>Balanoidea</taxon>
        <taxon>Balanidae</taxon>
        <taxon>Amphibalaninae</taxon>
        <taxon>Amphibalanus</taxon>
    </lineage>
</organism>